<dbReference type="SUPFAM" id="SSF50965">
    <property type="entry name" value="Galactose oxidase, central domain"/>
    <property type="match status" value="1"/>
</dbReference>
<dbReference type="EMBL" id="MCGE01000001">
    <property type="protein sequence ID" value="ORZ26028.1"/>
    <property type="molecule type" value="Genomic_DNA"/>
</dbReference>
<dbReference type="STRING" id="90262.A0A1X2J2K1"/>
<accession>A0A1X2J2K1</accession>
<reference evidence="6 7" key="1">
    <citation type="submission" date="2016-07" db="EMBL/GenBank/DDBJ databases">
        <title>Pervasive Adenine N6-methylation of Active Genes in Fungi.</title>
        <authorList>
            <consortium name="DOE Joint Genome Institute"/>
            <person name="Mondo S.J."/>
            <person name="Dannebaum R.O."/>
            <person name="Kuo R.C."/>
            <person name="Labutti K."/>
            <person name="Haridas S."/>
            <person name="Kuo A."/>
            <person name="Salamov A."/>
            <person name="Ahrendt S.R."/>
            <person name="Lipzen A."/>
            <person name="Sullivan W."/>
            <person name="Andreopoulos W.B."/>
            <person name="Clum A."/>
            <person name="Lindquist E."/>
            <person name="Daum C."/>
            <person name="Ramamoorthy G.K."/>
            <person name="Gryganskyi A."/>
            <person name="Culley D."/>
            <person name="Magnuson J.K."/>
            <person name="James T.Y."/>
            <person name="O'Malley M.A."/>
            <person name="Stajich J.E."/>
            <person name="Spatafora J.W."/>
            <person name="Visel A."/>
            <person name="Grigoriev I.V."/>
        </authorList>
    </citation>
    <scope>NUCLEOTIDE SEQUENCE [LARGE SCALE GENOMIC DNA]</scope>
    <source>
        <strain evidence="6 7">NRRL 1336</strain>
    </source>
</reference>
<feature type="compositionally biased region" description="Low complexity" evidence="3">
    <location>
        <begin position="432"/>
        <end position="444"/>
    </location>
</feature>
<feature type="transmembrane region" description="Helical" evidence="4">
    <location>
        <begin position="373"/>
        <end position="394"/>
    </location>
</feature>
<organism evidence="6 7">
    <name type="scientific">Absidia repens</name>
    <dbReference type="NCBI Taxonomy" id="90262"/>
    <lineage>
        <taxon>Eukaryota</taxon>
        <taxon>Fungi</taxon>
        <taxon>Fungi incertae sedis</taxon>
        <taxon>Mucoromycota</taxon>
        <taxon>Mucoromycotina</taxon>
        <taxon>Mucoromycetes</taxon>
        <taxon>Mucorales</taxon>
        <taxon>Cunninghamellaceae</taxon>
        <taxon>Absidia</taxon>
    </lineage>
</organism>
<sequence length="492" mass="53138">MTTTVLLLCLFFISQVLAIPPRVLQGCTTLGSNVYCVGGYRSGLGGRFVNATNEIYTFNMALVYTYSSRPSSISWSLVNTSSSVIEPRASMAIASLNKTHYMISGGESDDNSLKNSTIIFDSSTDTSTVLSSPPSSTYDGTLVATNSNTVWGYGGKLQNSTDPASNSTFRLDLSTLPGTWTTQIKSAYAPSSNRYGHAAVVRKTMIYYFGGFMAPKSINSTSQPISLKSIDFYNTVTDQWGVISAAGATPNTRKHHTATLIGTSSVLIYGGTGFDQPQSLPTLDIAYTFDLDDQIYRKIDLNSVDGAGPRSGHSAVLFDDNVFILFGYDSSGNIKNDVHILDVSDPTDPVWAGSRTAFGDSPTINDGSNRIKIIIGTVVGGVVLILIIACAIIYSRMKRNQRAAVPYQQQYLPPHQNNYAELVPISSSASPNHGHNTNNNGTAASDMITNFDQPTEYPSEPAPRYSLHAPPVSYQRIINDGEISKTYPPPPR</sequence>
<evidence type="ECO:0008006" key="8">
    <source>
        <dbReference type="Google" id="ProtNLM"/>
    </source>
</evidence>
<keyword evidence="4" id="KW-0472">Membrane</keyword>
<dbReference type="PANTHER" id="PTHR46093">
    <property type="entry name" value="ACYL-COA-BINDING DOMAIN-CONTAINING PROTEIN 5"/>
    <property type="match status" value="1"/>
</dbReference>
<keyword evidence="4" id="KW-0812">Transmembrane</keyword>
<evidence type="ECO:0000313" key="7">
    <source>
        <dbReference type="Proteomes" id="UP000193560"/>
    </source>
</evidence>
<evidence type="ECO:0000313" key="6">
    <source>
        <dbReference type="EMBL" id="ORZ26028.1"/>
    </source>
</evidence>
<name>A0A1X2J2K1_9FUNG</name>
<comment type="caution">
    <text evidence="6">The sequence shown here is derived from an EMBL/GenBank/DDBJ whole genome shotgun (WGS) entry which is preliminary data.</text>
</comment>
<evidence type="ECO:0000256" key="4">
    <source>
        <dbReference type="SAM" id="Phobius"/>
    </source>
</evidence>
<protein>
    <recommendedName>
        <fullName evidence="8">Galactose oxidase</fullName>
    </recommendedName>
</protein>
<proteinExistence type="predicted"/>
<dbReference type="InterPro" id="IPR011043">
    <property type="entry name" value="Gal_Oxase/kelch_b-propeller"/>
</dbReference>
<evidence type="ECO:0000256" key="1">
    <source>
        <dbReference type="ARBA" id="ARBA00022441"/>
    </source>
</evidence>
<gene>
    <name evidence="6" type="ORF">BCR42DRAFT_401435</name>
</gene>
<evidence type="ECO:0000256" key="5">
    <source>
        <dbReference type="SAM" id="SignalP"/>
    </source>
</evidence>
<dbReference type="PANTHER" id="PTHR46093:SF18">
    <property type="entry name" value="FIBRONECTIN TYPE-III DOMAIN-CONTAINING PROTEIN"/>
    <property type="match status" value="1"/>
</dbReference>
<feature type="signal peptide" evidence="5">
    <location>
        <begin position="1"/>
        <end position="18"/>
    </location>
</feature>
<dbReference type="InterPro" id="IPR015915">
    <property type="entry name" value="Kelch-typ_b-propeller"/>
</dbReference>
<evidence type="ECO:0000256" key="2">
    <source>
        <dbReference type="ARBA" id="ARBA00022737"/>
    </source>
</evidence>
<dbReference type="OrthoDB" id="2363417at2759"/>
<keyword evidence="7" id="KW-1185">Reference proteome</keyword>
<evidence type="ECO:0000256" key="3">
    <source>
        <dbReference type="SAM" id="MobiDB-lite"/>
    </source>
</evidence>
<feature type="region of interest" description="Disordered" evidence="3">
    <location>
        <begin position="426"/>
        <end position="467"/>
    </location>
</feature>
<keyword evidence="5" id="KW-0732">Signal</keyword>
<keyword evidence="4" id="KW-1133">Transmembrane helix</keyword>
<keyword evidence="1" id="KW-0880">Kelch repeat</keyword>
<dbReference type="Pfam" id="PF24681">
    <property type="entry name" value="Kelch_KLHDC2_KLHL20_DRC7"/>
    <property type="match status" value="1"/>
</dbReference>
<dbReference type="Gene3D" id="2.120.10.80">
    <property type="entry name" value="Kelch-type beta propeller"/>
    <property type="match status" value="2"/>
</dbReference>
<dbReference type="AlphaFoldDB" id="A0A1X2J2K1"/>
<keyword evidence="2" id="KW-0677">Repeat</keyword>
<feature type="chain" id="PRO_5010883576" description="Galactose oxidase" evidence="5">
    <location>
        <begin position="19"/>
        <end position="492"/>
    </location>
</feature>
<dbReference type="Proteomes" id="UP000193560">
    <property type="component" value="Unassembled WGS sequence"/>
</dbReference>